<dbReference type="GO" id="GO:0043565">
    <property type="term" value="F:sequence-specific DNA binding"/>
    <property type="evidence" value="ECO:0007669"/>
    <property type="project" value="InterPro"/>
</dbReference>
<evidence type="ECO:0000256" key="11">
    <source>
        <dbReference type="ARBA" id="ARBA00022833"/>
    </source>
</evidence>
<dbReference type="Pfam" id="PF00104">
    <property type="entry name" value="Hormone_recep"/>
    <property type="match status" value="1"/>
</dbReference>
<evidence type="ECO:0000256" key="8">
    <source>
        <dbReference type="ARBA" id="ARBA00022665"/>
    </source>
</evidence>
<dbReference type="PROSITE" id="PS00031">
    <property type="entry name" value="NUCLEAR_REC_DBD_1"/>
    <property type="match status" value="1"/>
</dbReference>
<keyword evidence="19" id="KW-0206">Cytoskeleton</keyword>
<evidence type="ECO:0000256" key="3">
    <source>
        <dbReference type="ARBA" id="ARBA00004186"/>
    </source>
</evidence>
<evidence type="ECO:0000256" key="22">
    <source>
        <dbReference type="RuleBase" id="RU004334"/>
    </source>
</evidence>
<dbReference type="GO" id="GO:0005813">
    <property type="term" value="C:centrosome"/>
    <property type="evidence" value="ECO:0007669"/>
    <property type="project" value="UniProtKB-SubCell"/>
</dbReference>
<keyword evidence="20 22" id="KW-0539">Nucleus</keyword>
<dbReference type="OrthoDB" id="5789523at2759"/>
<gene>
    <name evidence="26" type="ORF">scyTo_0001101</name>
</gene>
<evidence type="ECO:0000256" key="23">
    <source>
        <dbReference type="SAM" id="MobiDB-lite"/>
    </source>
</evidence>
<dbReference type="SUPFAM" id="SSF48508">
    <property type="entry name" value="Nuclear receptor ligand-binding domain"/>
    <property type="match status" value="1"/>
</dbReference>
<keyword evidence="10 22" id="KW-0863">Zinc-finger</keyword>
<evidence type="ECO:0000256" key="14">
    <source>
        <dbReference type="ARBA" id="ARBA00023121"/>
    </source>
</evidence>
<dbReference type="CDD" id="cd06947">
    <property type="entry name" value="NR_LBD_GR_Like"/>
    <property type="match status" value="1"/>
</dbReference>
<evidence type="ECO:0000256" key="2">
    <source>
        <dbReference type="ARBA" id="ARBA00004173"/>
    </source>
</evidence>
<dbReference type="OMA" id="GLYMGDT"/>
<evidence type="ECO:0000256" key="18">
    <source>
        <dbReference type="ARBA" id="ARBA00023170"/>
    </source>
</evidence>
<evidence type="ECO:0000256" key="9">
    <source>
        <dbReference type="ARBA" id="ARBA00022723"/>
    </source>
</evidence>
<dbReference type="SMART" id="SM00430">
    <property type="entry name" value="HOLI"/>
    <property type="match status" value="1"/>
</dbReference>
<dbReference type="PANTHER" id="PTHR48092">
    <property type="entry name" value="KNIRPS-RELATED PROTEIN-RELATED"/>
    <property type="match status" value="1"/>
</dbReference>
<evidence type="ECO:0000256" key="16">
    <source>
        <dbReference type="ARBA" id="ARBA00023128"/>
    </source>
</evidence>
<keyword evidence="17 22" id="KW-0804">Transcription</keyword>
<protein>
    <recommendedName>
        <fullName evidence="6">Glucocorticoid receptor</fullName>
    </recommendedName>
    <alternativeName>
        <fullName evidence="21">Nuclear receptor subfamily 3 group C member 1</fullName>
    </alternativeName>
</protein>
<dbReference type="InterPro" id="IPR013088">
    <property type="entry name" value="Znf_NHR/GATA"/>
</dbReference>
<keyword evidence="27" id="KW-1185">Reference proteome</keyword>
<keyword evidence="15 22" id="KW-0238">DNA-binding</keyword>
<evidence type="ECO:0000256" key="12">
    <source>
        <dbReference type="ARBA" id="ARBA00022853"/>
    </source>
</evidence>
<dbReference type="PRINTS" id="PR00528">
    <property type="entry name" value="GLCORTICOIDR"/>
</dbReference>
<proteinExistence type="inferred from homology"/>
<dbReference type="SUPFAM" id="SSF57716">
    <property type="entry name" value="Glucocorticoid receptor-like (DNA-binding domain)"/>
    <property type="match status" value="1"/>
</dbReference>
<dbReference type="InterPro" id="IPR001723">
    <property type="entry name" value="Nuclear_hrmn_rcpt"/>
</dbReference>
<dbReference type="GO" id="GO:0005819">
    <property type="term" value="C:spindle"/>
    <property type="evidence" value="ECO:0007669"/>
    <property type="project" value="UniProtKB-SubCell"/>
</dbReference>
<dbReference type="GO" id="GO:0006325">
    <property type="term" value="P:chromatin organization"/>
    <property type="evidence" value="ECO:0007669"/>
    <property type="project" value="UniProtKB-KW"/>
</dbReference>
<dbReference type="InterPro" id="IPR001628">
    <property type="entry name" value="Znf_hrmn_rcpt"/>
</dbReference>
<evidence type="ECO:0000259" key="25">
    <source>
        <dbReference type="PROSITE" id="PS51843"/>
    </source>
</evidence>
<evidence type="ECO:0000256" key="17">
    <source>
        <dbReference type="ARBA" id="ARBA00023163"/>
    </source>
</evidence>
<evidence type="ECO:0000313" key="26">
    <source>
        <dbReference type="EMBL" id="GCB69686.1"/>
    </source>
</evidence>
<keyword evidence="9 22" id="KW-0479">Metal-binding</keyword>
<evidence type="ECO:0000256" key="4">
    <source>
        <dbReference type="ARBA" id="ARBA00004300"/>
    </source>
</evidence>
<dbReference type="Pfam" id="PF00105">
    <property type="entry name" value="zf-C4"/>
    <property type="match status" value="1"/>
</dbReference>
<evidence type="ECO:0000256" key="20">
    <source>
        <dbReference type="ARBA" id="ARBA00023242"/>
    </source>
</evidence>
<dbReference type="EMBL" id="BFAA01000236">
    <property type="protein sequence ID" value="GCB69686.1"/>
    <property type="molecule type" value="Genomic_DNA"/>
</dbReference>
<evidence type="ECO:0000256" key="5">
    <source>
        <dbReference type="ARBA" id="ARBA00005413"/>
    </source>
</evidence>
<sequence length="761" mass="84273">MANFAEDEKMKPGKQIWNVVAGLSEGSGSLKDCEGVMEGGEMMTAMPGPIMQFLPHDSNNSNKQQLDGVRIANGASGQQQHLSQAASDLSELEQSLAALNELQDAGNRVKSDTDVGLYQSGCEDDFLGVLEDGSSVDFLPDLEFFPSPREEKQQGSPWSLTAFCGDDELGLLSPLSSEPPLLKDSLVDLQPIEECIAPWPTLESRPTESRENIWTPLLAATTAPKEVKQEQESYIELVTPGVIKQEQVSRGYCRAANGAAGAHIAGKESIYLYSTEPVQTSSDQKPTFSFVSPFTTVAQAWEIRQRPNANLSESRMGNICSGRGVLPAKYNSTDLKSEGSLSTASTSTAASGPPAKVCLVCSDEASGCHYGVLTCGSCKVFFKRAVEGQHNYLCAGRNDCIIDKIRRKNCPACRYRKCLQAGMNLDARKTKKLNKMKAPHTTTSETAAKTPSPDSSLVCSPLPTLNLPMISILELIEPDLLYAGYDSTLPDTPNRLLSGLNNLGGLQMVSVVKWAKTLPGFRSLHLDDQMILLQYSWMSLMVFSLGWRSYQHVNSSMLFFAPDLVFNEERMQQSSMYSLCKGMSNIAMDFRNLKVAYEEYLCMKALLLLGTIPIDSLKSQAMFDEIRTSYIKELGKAIVKKEGSSSQNWQRFYQLTKLLDSMHDLVEGLLQFCFYTFVESKTLSVEFPEMLVEIISNQLPKVMAGMAKQLRDRDFGNVCPANALPLCHKHYIQFTERIRPGLRRKEDEVLQPKDCTLEKHR</sequence>
<dbReference type="PRINTS" id="PR00398">
    <property type="entry name" value="STRDHORMONER"/>
</dbReference>
<evidence type="ECO:0000259" key="24">
    <source>
        <dbReference type="PROSITE" id="PS51030"/>
    </source>
</evidence>
<evidence type="ECO:0000256" key="15">
    <source>
        <dbReference type="ARBA" id="ARBA00023125"/>
    </source>
</evidence>
<keyword evidence="13 22" id="KW-0805">Transcription regulation</keyword>
<keyword evidence="11 22" id="KW-0862">Zinc</keyword>
<dbReference type="InterPro" id="IPR001409">
    <property type="entry name" value="Glcrtcd_rcpt"/>
</dbReference>
<comment type="subcellular location">
    <subcellularLocation>
        <location evidence="4">Cytoplasm</location>
        <location evidence="4">Cytoskeleton</location>
        <location evidence="4">Microtubule organizing center</location>
        <location evidence="4">Centrosome</location>
    </subcellularLocation>
    <subcellularLocation>
        <location evidence="3">Cytoplasm</location>
        <location evidence="3">Cytoskeleton</location>
        <location evidence="3">Spindle</location>
    </subcellularLocation>
    <subcellularLocation>
        <location evidence="2">Mitochondrion</location>
    </subcellularLocation>
    <subcellularLocation>
        <location evidence="1 22">Nucleus</location>
    </subcellularLocation>
</comment>
<dbReference type="InterPro" id="IPR035500">
    <property type="entry name" value="NHR-like_dom_sf"/>
</dbReference>
<evidence type="ECO:0000256" key="19">
    <source>
        <dbReference type="ARBA" id="ARBA00023212"/>
    </source>
</evidence>
<evidence type="ECO:0000256" key="10">
    <source>
        <dbReference type="ARBA" id="ARBA00022771"/>
    </source>
</evidence>
<name>A0A401P986_SCYTO</name>
<dbReference type="GO" id="GO:0005634">
    <property type="term" value="C:nucleus"/>
    <property type="evidence" value="ECO:0007669"/>
    <property type="project" value="UniProtKB-SubCell"/>
</dbReference>
<evidence type="ECO:0000256" key="1">
    <source>
        <dbReference type="ARBA" id="ARBA00004123"/>
    </source>
</evidence>
<dbReference type="GO" id="GO:0005739">
    <property type="term" value="C:mitochondrion"/>
    <property type="evidence" value="ECO:0007669"/>
    <property type="project" value="UniProtKB-SubCell"/>
</dbReference>
<dbReference type="PROSITE" id="PS51030">
    <property type="entry name" value="NUCLEAR_REC_DBD_2"/>
    <property type="match status" value="1"/>
</dbReference>
<dbReference type="Pfam" id="PF02155">
    <property type="entry name" value="GCR"/>
    <property type="match status" value="1"/>
</dbReference>
<evidence type="ECO:0000256" key="13">
    <source>
        <dbReference type="ARBA" id="ARBA00023015"/>
    </source>
</evidence>
<keyword evidence="8" id="KW-0754">Steroid-binding</keyword>
<comment type="caution">
    <text evidence="26">The sequence shown here is derived from an EMBL/GenBank/DDBJ whole genome shotgun (WGS) entry which is preliminary data.</text>
</comment>
<feature type="compositionally biased region" description="Polar residues" evidence="23">
    <location>
        <begin position="440"/>
        <end position="454"/>
    </location>
</feature>
<dbReference type="AlphaFoldDB" id="A0A401P986"/>
<dbReference type="PRINTS" id="PR00047">
    <property type="entry name" value="STROIDFINGER"/>
</dbReference>
<evidence type="ECO:0000256" key="7">
    <source>
        <dbReference type="ARBA" id="ARBA00022490"/>
    </source>
</evidence>
<accession>A0A401P986</accession>
<keyword evidence="7" id="KW-0963">Cytoplasm</keyword>
<dbReference type="Gene3D" id="3.30.50.10">
    <property type="entry name" value="Erythroid Transcription Factor GATA-1, subunit A"/>
    <property type="match status" value="1"/>
</dbReference>
<comment type="similarity">
    <text evidence="5">Belongs to the nuclear hormone receptor family. NR3 subfamily.</text>
</comment>
<dbReference type="InterPro" id="IPR000536">
    <property type="entry name" value="Nucl_hrmn_rcpt_lig-bd"/>
</dbReference>
<keyword evidence="12" id="KW-0156">Chromatin regulator</keyword>
<dbReference type="Proteomes" id="UP000288216">
    <property type="component" value="Unassembled WGS sequence"/>
</dbReference>
<dbReference type="GO" id="GO:0005496">
    <property type="term" value="F:steroid binding"/>
    <property type="evidence" value="ECO:0007669"/>
    <property type="project" value="UniProtKB-KW"/>
</dbReference>
<dbReference type="CDD" id="cd07172">
    <property type="entry name" value="NR_DBD_GR_PR"/>
    <property type="match status" value="1"/>
</dbReference>
<dbReference type="GO" id="GO:0008270">
    <property type="term" value="F:zinc ion binding"/>
    <property type="evidence" value="ECO:0007669"/>
    <property type="project" value="UniProtKB-KW"/>
</dbReference>
<feature type="region of interest" description="Disordered" evidence="23">
    <location>
        <begin position="435"/>
        <end position="454"/>
    </location>
</feature>
<keyword evidence="14" id="KW-0446">Lipid-binding</keyword>
<dbReference type="GO" id="GO:0004883">
    <property type="term" value="F:nuclear glucocorticoid receptor activity"/>
    <property type="evidence" value="ECO:0007669"/>
    <property type="project" value="InterPro"/>
</dbReference>
<dbReference type="InterPro" id="IPR050200">
    <property type="entry name" value="Nuclear_hormone_rcpt_NR3"/>
</dbReference>
<dbReference type="FunFam" id="1.10.565.10:FF:000004">
    <property type="entry name" value="Androgen receptor variant"/>
    <property type="match status" value="1"/>
</dbReference>
<dbReference type="PROSITE" id="PS51843">
    <property type="entry name" value="NR_LBD"/>
    <property type="match status" value="1"/>
</dbReference>
<dbReference type="STRING" id="75743.A0A401P986"/>
<evidence type="ECO:0000256" key="6">
    <source>
        <dbReference type="ARBA" id="ARBA00015625"/>
    </source>
</evidence>
<keyword evidence="18 22" id="KW-0675">Receptor</keyword>
<feature type="domain" description="NR LBD" evidence="25">
    <location>
        <begin position="461"/>
        <end position="695"/>
    </location>
</feature>
<organism evidence="26 27">
    <name type="scientific">Scyliorhinus torazame</name>
    <name type="common">Cloudy catshark</name>
    <name type="synonym">Catulus torazame</name>
    <dbReference type="NCBI Taxonomy" id="75743"/>
    <lineage>
        <taxon>Eukaryota</taxon>
        <taxon>Metazoa</taxon>
        <taxon>Chordata</taxon>
        <taxon>Craniata</taxon>
        <taxon>Vertebrata</taxon>
        <taxon>Chondrichthyes</taxon>
        <taxon>Elasmobranchii</taxon>
        <taxon>Galeomorphii</taxon>
        <taxon>Galeoidea</taxon>
        <taxon>Carcharhiniformes</taxon>
        <taxon>Scyliorhinidae</taxon>
        <taxon>Scyliorhinus</taxon>
    </lineage>
</organism>
<dbReference type="SMART" id="SM00399">
    <property type="entry name" value="ZnF_C4"/>
    <property type="match status" value="1"/>
</dbReference>
<keyword evidence="16" id="KW-0496">Mitochondrion</keyword>
<feature type="domain" description="Nuclear receptor" evidence="24">
    <location>
        <begin position="355"/>
        <end position="430"/>
    </location>
</feature>
<reference evidence="26 27" key="1">
    <citation type="journal article" date="2018" name="Nat. Ecol. Evol.">
        <title>Shark genomes provide insights into elasmobranch evolution and the origin of vertebrates.</title>
        <authorList>
            <person name="Hara Y"/>
            <person name="Yamaguchi K"/>
            <person name="Onimaru K"/>
            <person name="Kadota M"/>
            <person name="Koyanagi M"/>
            <person name="Keeley SD"/>
            <person name="Tatsumi K"/>
            <person name="Tanaka K"/>
            <person name="Motone F"/>
            <person name="Kageyama Y"/>
            <person name="Nozu R"/>
            <person name="Adachi N"/>
            <person name="Nishimura O"/>
            <person name="Nakagawa R"/>
            <person name="Tanegashima C"/>
            <person name="Kiyatake I"/>
            <person name="Matsumoto R"/>
            <person name="Murakumo K"/>
            <person name="Nishida K"/>
            <person name="Terakita A"/>
            <person name="Kuratani S"/>
            <person name="Sato K"/>
            <person name="Hyodo S Kuraku.S."/>
        </authorList>
    </citation>
    <scope>NUCLEOTIDE SEQUENCE [LARGE SCALE GENOMIC DNA]</scope>
</reference>
<evidence type="ECO:0000256" key="21">
    <source>
        <dbReference type="ARBA" id="ARBA00031162"/>
    </source>
</evidence>
<dbReference type="Gene3D" id="1.10.565.10">
    <property type="entry name" value="Retinoid X Receptor"/>
    <property type="match status" value="1"/>
</dbReference>
<evidence type="ECO:0000313" key="27">
    <source>
        <dbReference type="Proteomes" id="UP000288216"/>
    </source>
</evidence>